<reference evidence="5" key="2">
    <citation type="submission" date="2017-09" db="EMBL/GenBank/DDBJ databases">
        <title>Depth-based differentiation of microbial function through sediment-hosted aquifers and enrichment of novel symbionts in the deep terrestrial subsurface.</title>
        <authorList>
            <person name="Probst A.J."/>
            <person name="Ladd B."/>
            <person name="Jarett J.K."/>
            <person name="Geller-Mcgrath D.E."/>
            <person name="Sieber C.M.K."/>
            <person name="Emerson J.B."/>
            <person name="Anantharaman K."/>
            <person name="Thomas B.C."/>
            <person name="Malmstrom R."/>
            <person name="Stieglmeier M."/>
            <person name="Klingl A."/>
            <person name="Woyke T."/>
            <person name="Ryan C.M."/>
            <person name="Banfield J.F."/>
        </authorList>
    </citation>
    <scope>NUCLEOTIDE SEQUENCE</scope>
    <source>
        <strain evidence="5">CG_4_8_14_3_um_filter_34_18</strain>
    </source>
</reference>
<dbReference type="InterPro" id="IPR018194">
    <property type="entry name" value="Ni-dep_hyd_lsu_Ni_BS"/>
</dbReference>
<protein>
    <submittedName>
        <fullName evidence="4">NADH:ubiquinone oxidoreductase</fullName>
    </submittedName>
</protein>
<dbReference type="RefSeq" id="WP_406608496.1">
    <property type="nucleotide sequence ID" value="NZ_PFKO01000368.1"/>
</dbReference>
<dbReference type="PROSITE" id="PS00507">
    <property type="entry name" value="NI_HGENASE_L_1"/>
    <property type="match status" value="1"/>
</dbReference>
<dbReference type="Proteomes" id="UP000230646">
    <property type="component" value="Unassembled WGS sequence"/>
</dbReference>
<accession>A0A2M7PLH5</accession>
<feature type="domain" description="NADH-quinone oxidoreductase subunit D" evidence="3">
    <location>
        <begin position="286"/>
        <end position="359"/>
    </location>
</feature>
<feature type="binding site" evidence="2">
    <location>
        <position position="67"/>
    </location>
    <ligand>
        <name>Fe cation</name>
        <dbReference type="ChEBI" id="CHEBI:24875"/>
    </ligand>
</feature>
<keyword evidence="2" id="KW-0533">Nickel</keyword>
<evidence type="ECO:0000313" key="5">
    <source>
        <dbReference type="EMBL" id="PIX34614.1"/>
    </source>
</evidence>
<dbReference type="InterPro" id="IPR001501">
    <property type="entry name" value="Ni-dep_hyd_lsu"/>
</dbReference>
<dbReference type="EMBL" id="PFIP01000058">
    <property type="protein sequence ID" value="PIX34614.1"/>
    <property type="molecule type" value="Genomic_DNA"/>
</dbReference>
<dbReference type="EMBL" id="MNYY01000147">
    <property type="protein sequence ID" value="OIP66897.1"/>
    <property type="molecule type" value="Genomic_DNA"/>
</dbReference>
<name>A0A1J5G2S5_9BACT</name>
<evidence type="ECO:0000313" key="6">
    <source>
        <dbReference type="EMBL" id="PIY31202.1"/>
    </source>
</evidence>
<accession>A0A2M8CDN9</accession>
<accession>A0A1J5G2S5</accession>
<keyword evidence="2" id="KW-0460">Magnesium</keyword>
<feature type="binding site" evidence="2">
    <location>
        <position position="356"/>
    </location>
    <ligand>
        <name>Fe cation</name>
        <dbReference type="ChEBI" id="CHEBI:24875"/>
    </ligand>
</feature>
<keyword evidence="2" id="KW-0408">Iron</keyword>
<evidence type="ECO:0000313" key="10">
    <source>
        <dbReference type="Proteomes" id="UP000230646"/>
    </source>
</evidence>
<dbReference type="GO" id="GO:0016151">
    <property type="term" value="F:nickel cation binding"/>
    <property type="evidence" value="ECO:0007669"/>
    <property type="project" value="InterPro"/>
</dbReference>
<evidence type="ECO:0000256" key="1">
    <source>
        <dbReference type="ARBA" id="ARBA00023002"/>
    </source>
</evidence>
<dbReference type="Proteomes" id="UP000231493">
    <property type="component" value="Unassembled WGS sequence"/>
</dbReference>
<evidence type="ECO:0000259" key="3">
    <source>
        <dbReference type="Pfam" id="PF00346"/>
    </source>
</evidence>
<evidence type="ECO:0000313" key="4">
    <source>
        <dbReference type="EMBL" id="OIP66897.1"/>
    </source>
</evidence>
<dbReference type="SUPFAM" id="SSF56762">
    <property type="entry name" value="HydB/Nqo4-like"/>
    <property type="match status" value="1"/>
</dbReference>
<dbReference type="Pfam" id="PF00346">
    <property type="entry name" value="Complex1_49kDa"/>
    <property type="match status" value="2"/>
</dbReference>
<evidence type="ECO:0000313" key="9">
    <source>
        <dbReference type="Proteomes" id="UP000228560"/>
    </source>
</evidence>
<dbReference type="GO" id="GO:0008901">
    <property type="term" value="F:ferredoxin hydrogenase activity"/>
    <property type="evidence" value="ECO:0007669"/>
    <property type="project" value="InterPro"/>
</dbReference>
<dbReference type="Pfam" id="PF00374">
    <property type="entry name" value="NiFeSe_Hases"/>
    <property type="match status" value="1"/>
</dbReference>
<dbReference type="Gene3D" id="1.10.645.10">
    <property type="entry name" value="Cytochrome-c3 Hydrogenase, chain B"/>
    <property type="match status" value="1"/>
</dbReference>
<feature type="binding site" evidence="2">
    <location>
        <position position="45"/>
    </location>
    <ligand>
        <name>Mg(2+)</name>
        <dbReference type="ChEBI" id="CHEBI:18420"/>
    </ligand>
</feature>
<dbReference type="Proteomes" id="UP000228560">
    <property type="component" value="Unassembled WGS sequence"/>
</dbReference>
<organism evidence="4 8">
    <name type="scientific">Candidatus Infernicultor aquiphilus</name>
    <dbReference type="NCBI Taxonomy" id="1805029"/>
    <lineage>
        <taxon>Bacteria</taxon>
        <taxon>Pseudomonadati</taxon>
        <taxon>Atribacterota</taxon>
        <taxon>Candidatus Phoenicimicrobiia</taxon>
        <taxon>Candidatus Pheonicimicrobiales</taxon>
        <taxon>Candidatus Phoenicimicrobiaceae</taxon>
        <taxon>Candidatus Infernicultor</taxon>
    </lineage>
</organism>
<feature type="binding site" evidence="2">
    <location>
        <position position="320"/>
    </location>
    <ligand>
        <name>Mg(2+)</name>
        <dbReference type="ChEBI" id="CHEBI:18420"/>
    </ligand>
</feature>
<reference evidence="4 8" key="1">
    <citation type="journal article" date="2016" name="Environ. Microbiol.">
        <title>Genomic resolution of a cold subsurface aquifer community provides metabolic insights for novel microbes adapted to high CO concentrations.</title>
        <authorList>
            <person name="Probst A.J."/>
            <person name="Castelle C.J."/>
            <person name="Singh A."/>
            <person name="Brown C.T."/>
            <person name="Anantharaman K."/>
            <person name="Sharon I."/>
            <person name="Hug L.A."/>
            <person name="Burstein D."/>
            <person name="Emerson J.B."/>
            <person name="Thomas B.C."/>
            <person name="Banfield J.F."/>
        </authorList>
    </citation>
    <scope>NUCLEOTIDE SEQUENCE [LARGE SCALE GENOMIC DNA]</scope>
    <source>
        <strain evidence="4">CG2_30_33_13</strain>
    </source>
</reference>
<accession>A0A2M7K911</accession>
<dbReference type="InterPro" id="IPR052197">
    <property type="entry name" value="ComplexI_49kDa-like"/>
</dbReference>
<dbReference type="InterPro" id="IPR001135">
    <property type="entry name" value="NADH_Q_OxRdtase_suD"/>
</dbReference>
<proteinExistence type="predicted"/>
<keyword evidence="4" id="KW-0830">Ubiquinone</keyword>
<dbReference type="EMBL" id="PFKO01000368">
    <property type="protein sequence ID" value="PIY31202.1"/>
    <property type="molecule type" value="Genomic_DNA"/>
</dbReference>
<evidence type="ECO:0000313" key="8">
    <source>
        <dbReference type="Proteomes" id="UP000182763"/>
    </source>
</evidence>
<dbReference type="STRING" id="1805029.AUK42_07430"/>
<dbReference type="PANTHER" id="PTHR43485:SF1">
    <property type="entry name" value="FORMATE HYDROGENLYASE SUBUNIT 5-RELATED"/>
    <property type="match status" value="1"/>
</dbReference>
<dbReference type="AlphaFoldDB" id="A0A1J5G2S5"/>
<dbReference type="EMBL" id="PFTV01000077">
    <property type="protein sequence ID" value="PJB57191.1"/>
    <property type="molecule type" value="Genomic_DNA"/>
</dbReference>
<evidence type="ECO:0000313" key="7">
    <source>
        <dbReference type="EMBL" id="PJB57191.1"/>
    </source>
</evidence>
<sequence>MAKTIIPIGPYHPLQEEPEFFILTVEGEKVVDIDVHIGYNHRGIEKLSETKTFDQSTFVIERICGICSTSHPFAYTRAVEDIIPIEVPERAKYIRTIIAEGERIHSHLLWLGLAGHFLGYDTVFMWTWKLREEILDVMEILTGNRNNYAMFKPGGVRRDIKSEDIPVVIKKIDSIVPTLEMLKKAVIDDPVIHARTKGIGVLSKEDAINYCALGPTARASGVARDVRKNSPYGAYDKVEWDMIVTHNGDVFDKLVVRVLEVFESIKIIKNCFLNLPGGEIDANIKDIPPGEGIGHIEAPRGECFHYVRSDGTNRPVRHKVRAPTFMNLPTYKATVIGEDISDATIILAAIDPCYCCTERMTVCNIKRKKIYSGKDLIKLSREKTKILRNKMGVK</sequence>
<feature type="binding site" evidence="2">
    <location>
        <position position="64"/>
    </location>
    <ligand>
        <name>Ni(2+)</name>
        <dbReference type="ChEBI" id="CHEBI:49786"/>
    </ligand>
</feature>
<evidence type="ECO:0000256" key="2">
    <source>
        <dbReference type="PIRSR" id="PIRSR601501-1"/>
    </source>
</evidence>
<comment type="caution">
    <text evidence="4">The sequence shown here is derived from an EMBL/GenBank/DDBJ whole genome shotgun (WGS) entry which is preliminary data.</text>
</comment>
<dbReference type="PANTHER" id="PTHR43485">
    <property type="entry name" value="HYDROGENASE-4 COMPONENT G"/>
    <property type="match status" value="1"/>
</dbReference>
<comment type="cofactor">
    <cofactor evidence="2">
        <name>Ni(2+)</name>
        <dbReference type="ChEBI" id="CHEBI:49786"/>
    </cofactor>
</comment>
<feature type="binding site" evidence="2">
    <location>
        <position position="67"/>
    </location>
    <ligand>
        <name>Ni(2+)</name>
        <dbReference type="ChEBI" id="CHEBI:49786"/>
    </ligand>
</feature>
<dbReference type="Proteomes" id="UP000182763">
    <property type="component" value="Unassembled WGS sequence"/>
</dbReference>
<keyword evidence="1" id="KW-0560">Oxidoreductase</keyword>
<keyword evidence="2" id="KW-0479">Metal-binding</keyword>
<gene>
    <name evidence="4" type="ORF">AUK42_07430</name>
    <name evidence="7" type="ORF">CO097_03070</name>
    <name evidence="6" type="ORF">COZ07_10135</name>
    <name evidence="5" type="ORF">COZ58_03305</name>
</gene>
<feature type="domain" description="NADH-quinone oxidoreductase subunit D" evidence="3">
    <location>
        <begin position="118"/>
        <end position="283"/>
    </location>
</feature>
<feature type="binding site" evidence="2">
    <location>
        <position position="353"/>
    </location>
    <ligand>
        <name>Ni(2+)</name>
        <dbReference type="ChEBI" id="CHEBI:49786"/>
    </ligand>
</feature>
<comment type="cofactor">
    <cofactor evidence="2">
        <name>Fe cation</name>
        <dbReference type="ChEBI" id="CHEBI:24875"/>
    </cofactor>
</comment>
<dbReference type="GO" id="GO:0051287">
    <property type="term" value="F:NAD binding"/>
    <property type="evidence" value="ECO:0007669"/>
    <property type="project" value="InterPro"/>
</dbReference>
<dbReference type="GO" id="GO:0016651">
    <property type="term" value="F:oxidoreductase activity, acting on NAD(P)H"/>
    <property type="evidence" value="ECO:0007669"/>
    <property type="project" value="InterPro"/>
</dbReference>
<dbReference type="InterPro" id="IPR029014">
    <property type="entry name" value="NiFe-Hase_large"/>
</dbReference>
<reference evidence="9 10" key="3">
    <citation type="submission" date="2017-09" db="EMBL/GenBank/DDBJ databases">
        <title>Depth-based differentiation of microbial function through sediment-hosted aquifers and enrichment of novel symbionts in the deep terrestrial subsurface.</title>
        <authorList>
            <person name="Probst A.J."/>
            <person name="Ladd B."/>
            <person name="Jarett J.K."/>
            <person name="Geller-Mcgrath D.E."/>
            <person name="Sieber C.M."/>
            <person name="Emerson J.B."/>
            <person name="Anantharaman K."/>
            <person name="Thomas B.C."/>
            <person name="Malmstrom R."/>
            <person name="Stieglmeier M."/>
            <person name="Klingl A."/>
            <person name="Woyke T."/>
            <person name="Ryan C.M."/>
            <person name="Banfield J.F."/>
        </authorList>
    </citation>
    <scope>NUCLEOTIDE SEQUENCE [LARGE SCALE GENOMIC DNA]</scope>
    <source>
        <strain evidence="6">CG_4_10_14_3_um_filter_34_13</strain>
        <strain evidence="7">CG_4_9_14_3_um_filter_33_16</strain>
    </source>
</reference>
<dbReference type="GO" id="GO:0048038">
    <property type="term" value="F:quinone binding"/>
    <property type="evidence" value="ECO:0007669"/>
    <property type="project" value="InterPro"/>
</dbReference>